<dbReference type="Proteomes" id="UP001054252">
    <property type="component" value="Unassembled WGS sequence"/>
</dbReference>
<dbReference type="AlphaFoldDB" id="A0AAV5LAD3"/>
<dbReference type="EMBL" id="BPVZ01000104">
    <property type="protein sequence ID" value="GKV34127.1"/>
    <property type="molecule type" value="Genomic_DNA"/>
</dbReference>
<evidence type="ECO:0000313" key="1">
    <source>
        <dbReference type="EMBL" id="GKV34127.1"/>
    </source>
</evidence>
<proteinExistence type="predicted"/>
<evidence type="ECO:0000313" key="2">
    <source>
        <dbReference type="Proteomes" id="UP001054252"/>
    </source>
</evidence>
<protein>
    <submittedName>
        <fullName evidence="1">Uncharacterized protein</fullName>
    </submittedName>
</protein>
<sequence length="44" mass="5299">MKIVLENCFHISLISPPLILGLKKTFFGWWNYLMMNPWKNRQSC</sequence>
<accession>A0AAV5LAD3</accession>
<name>A0AAV5LAD3_9ROSI</name>
<reference evidence="1 2" key="1">
    <citation type="journal article" date="2021" name="Commun. Biol.">
        <title>The genome of Shorea leprosula (Dipterocarpaceae) highlights the ecological relevance of drought in aseasonal tropical rainforests.</title>
        <authorList>
            <person name="Ng K.K.S."/>
            <person name="Kobayashi M.J."/>
            <person name="Fawcett J.A."/>
            <person name="Hatakeyama M."/>
            <person name="Paape T."/>
            <person name="Ng C.H."/>
            <person name="Ang C.C."/>
            <person name="Tnah L.H."/>
            <person name="Lee C.T."/>
            <person name="Nishiyama T."/>
            <person name="Sese J."/>
            <person name="O'Brien M.J."/>
            <person name="Copetti D."/>
            <person name="Mohd Noor M.I."/>
            <person name="Ong R.C."/>
            <person name="Putra M."/>
            <person name="Sireger I.Z."/>
            <person name="Indrioko S."/>
            <person name="Kosugi Y."/>
            <person name="Izuno A."/>
            <person name="Isagi Y."/>
            <person name="Lee S.L."/>
            <person name="Shimizu K.K."/>
        </authorList>
    </citation>
    <scope>NUCLEOTIDE SEQUENCE [LARGE SCALE GENOMIC DNA]</scope>
    <source>
        <strain evidence="1">214</strain>
    </source>
</reference>
<keyword evidence="2" id="KW-1185">Reference proteome</keyword>
<organism evidence="1 2">
    <name type="scientific">Rubroshorea leprosula</name>
    <dbReference type="NCBI Taxonomy" id="152421"/>
    <lineage>
        <taxon>Eukaryota</taxon>
        <taxon>Viridiplantae</taxon>
        <taxon>Streptophyta</taxon>
        <taxon>Embryophyta</taxon>
        <taxon>Tracheophyta</taxon>
        <taxon>Spermatophyta</taxon>
        <taxon>Magnoliopsida</taxon>
        <taxon>eudicotyledons</taxon>
        <taxon>Gunneridae</taxon>
        <taxon>Pentapetalae</taxon>
        <taxon>rosids</taxon>
        <taxon>malvids</taxon>
        <taxon>Malvales</taxon>
        <taxon>Dipterocarpaceae</taxon>
        <taxon>Rubroshorea</taxon>
    </lineage>
</organism>
<gene>
    <name evidence="1" type="ORF">SLEP1_g42540</name>
</gene>
<comment type="caution">
    <text evidence="1">The sequence shown here is derived from an EMBL/GenBank/DDBJ whole genome shotgun (WGS) entry which is preliminary data.</text>
</comment>